<keyword evidence="2" id="KW-1185">Reference proteome</keyword>
<sequence>MARYTCSFIIAVPLERLQQVLIEVLESCNFDIIYNTGDYLMAREIPGHVSFAKLVTVEVLIDKSTATEQEVRMNFVIKNEELPLQVDNHCHQMFHQVQQAIAQNRHWQLVESVAG</sequence>
<name>A0ABV0JKJ2_9CYAN</name>
<organism evidence="1 2">
    <name type="scientific">Funiculus sociatus GB2-A5</name>
    <dbReference type="NCBI Taxonomy" id="2933946"/>
    <lineage>
        <taxon>Bacteria</taxon>
        <taxon>Bacillati</taxon>
        <taxon>Cyanobacteriota</taxon>
        <taxon>Cyanophyceae</taxon>
        <taxon>Coleofasciculales</taxon>
        <taxon>Coleofasciculaceae</taxon>
        <taxon>Funiculus</taxon>
    </lineage>
</organism>
<proteinExistence type="predicted"/>
<protein>
    <submittedName>
        <fullName evidence="1">Uncharacterized protein</fullName>
    </submittedName>
</protein>
<comment type="caution">
    <text evidence="1">The sequence shown here is derived from an EMBL/GenBank/DDBJ whole genome shotgun (WGS) entry which is preliminary data.</text>
</comment>
<gene>
    <name evidence="1" type="ORF">NDI37_05715</name>
</gene>
<evidence type="ECO:0000313" key="2">
    <source>
        <dbReference type="Proteomes" id="UP001442494"/>
    </source>
</evidence>
<dbReference type="RefSeq" id="WP_190417675.1">
    <property type="nucleotide sequence ID" value="NZ_JAMPKK010000008.1"/>
</dbReference>
<dbReference type="EMBL" id="JAMPKK010000008">
    <property type="protein sequence ID" value="MEP0863958.1"/>
    <property type="molecule type" value="Genomic_DNA"/>
</dbReference>
<evidence type="ECO:0000313" key="1">
    <source>
        <dbReference type="EMBL" id="MEP0863958.1"/>
    </source>
</evidence>
<dbReference type="Proteomes" id="UP001442494">
    <property type="component" value="Unassembled WGS sequence"/>
</dbReference>
<reference evidence="1 2" key="1">
    <citation type="submission" date="2022-04" db="EMBL/GenBank/DDBJ databases">
        <title>Positive selection, recombination, and allopatry shape intraspecific diversity of widespread and dominant cyanobacteria.</title>
        <authorList>
            <person name="Wei J."/>
            <person name="Shu W."/>
            <person name="Hu C."/>
        </authorList>
    </citation>
    <scope>NUCLEOTIDE SEQUENCE [LARGE SCALE GENOMIC DNA]</scope>
    <source>
        <strain evidence="1 2">GB2-A5</strain>
    </source>
</reference>
<accession>A0ABV0JKJ2</accession>